<accession>A0A4Z0GJD9</accession>
<comment type="caution">
    <text evidence="1">The sequence shown here is derived from an EMBL/GenBank/DDBJ whole genome shotgun (WGS) entry which is preliminary data.</text>
</comment>
<keyword evidence="2" id="KW-1185">Reference proteome</keyword>
<dbReference type="EMBL" id="SRJD01000033">
    <property type="protein sequence ID" value="TGA95981.1"/>
    <property type="molecule type" value="Genomic_DNA"/>
</dbReference>
<reference evidence="1 2" key="1">
    <citation type="journal article" date="2015" name="Int. J. Syst. Evol. Microbiol.">
        <title>Sporolactobacillus shoreae sp. nov. and Sporolactobacillus spathodeae sp. nov., two spore-forming lactic acid bacteria isolated from tree barks in Thailand.</title>
        <authorList>
            <person name="Thamacharoensuk T."/>
            <person name="Kitahara M."/>
            <person name="Ohkuma M."/>
            <person name="Thongchul N."/>
            <person name="Tanasupawat S."/>
        </authorList>
    </citation>
    <scope>NUCLEOTIDE SEQUENCE [LARGE SCALE GENOMIC DNA]</scope>
    <source>
        <strain evidence="1 2">BK92</strain>
    </source>
</reference>
<evidence type="ECO:0000313" key="2">
    <source>
        <dbReference type="Proteomes" id="UP000298347"/>
    </source>
</evidence>
<proteinExistence type="predicted"/>
<evidence type="ECO:0000313" key="1">
    <source>
        <dbReference type="EMBL" id="TGA95981.1"/>
    </source>
</evidence>
<dbReference type="Proteomes" id="UP000298347">
    <property type="component" value="Unassembled WGS sequence"/>
</dbReference>
<protein>
    <submittedName>
        <fullName evidence="1">Uncharacterized protein</fullName>
    </submittedName>
</protein>
<dbReference type="RefSeq" id="WP_135350007.1">
    <property type="nucleotide sequence ID" value="NZ_SRJD01000033.1"/>
</dbReference>
<organism evidence="1 2">
    <name type="scientific">Sporolactobacillus shoreae</name>
    <dbReference type="NCBI Taxonomy" id="1465501"/>
    <lineage>
        <taxon>Bacteria</taxon>
        <taxon>Bacillati</taxon>
        <taxon>Bacillota</taxon>
        <taxon>Bacilli</taxon>
        <taxon>Bacillales</taxon>
        <taxon>Sporolactobacillaceae</taxon>
        <taxon>Sporolactobacillus</taxon>
    </lineage>
</organism>
<gene>
    <name evidence="1" type="ORF">E4665_17075</name>
</gene>
<dbReference type="AlphaFoldDB" id="A0A4Z0GJD9"/>
<name>A0A4Z0GJD9_9BACL</name>
<sequence>MNRSNSDLKEIRSVTGISIGNDNLCSHAKQLKEKVYKLIAESNLPYEQKNKVLYLVDRELYDSLIKS</sequence>